<dbReference type="EMBL" id="NMUH01014151">
    <property type="protein sequence ID" value="MQM22847.1"/>
    <property type="molecule type" value="Genomic_DNA"/>
</dbReference>
<comment type="caution">
    <text evidence="1">The sequence shown here is derived from an EMBL/GenBank/DDBJ whole genome shotgun (WGS) entry which is preliminary data.</text>
</comment>
<gene>
    <name evidence="1" type="ORF">Taro_055905</name>
</gene>
<reference evidence="1" key="1">
    <citation type="submission" date="2017-07" db="EMBL/GenBank/DDBJ databases">
        <title>Taro Niue Genome Assembly and Annotation.</title>
        <authorList>
            <person name="Atibalentja N."/>
            <person name="Keating K."/>
            <person name="Fields C.J."/>
        </authorList>
    </citation>
    <scope>NUCLEOTIDE SEQUENCE</scope>
    <source>
        <strain evidence="1">Niue_2</strain>
        <tissue evidence="1">Leaf</tissue>
    </source>
</reference>
<keyword evidence="2" id="KW-1185">Reference proteome</keyword>
<feature type="non-terminal residue" evidence="1">
    <location>
        <position position="94"/>
    </location>
</feature>
<name>A0A843XVP6_COLES</name>
<organism evidence="1 2">
    <name type="scientific">Colocasia esculenta</name>
    <name type="common">Wild taro</name>
    <name type="synonym">Arum esculentum</name>
    <dbReference type="NCBI Taxonomy" id="4460"/>
    <lineage>
        <taxon>Eukaryota</taxon>
        <taxon>Viridiplantae</taxon>
        <taxon>Streptophyta</taxon>
        <taxon>Embryophyta</taxon>
        <taxon>Tracheophyta</taxon>
        <taxon>Spermatophyta</taxon>
        <taxon>Magnoliopsida</taxon>
        <taxon>Liliopsida</taxon>
        <taxon>Araceae</taxon>
        <taxon>Aroideae</taxon>
        <taxon>Colocasieae</taxon>
        <taxon>Colocasia</taxon>
    </lineage>
</organism>
<evidence type="ECO:0000313" key="2">
    <source>
        <dbReference type="Proteomes" id="UP000652761"/>
    </source>
</evidence>
<proteinExistence type="predicted"/>
<evidence type="ECO:0000313" key="1">
    <source>
        <dbReference type="EMBL" id="MQM22847.1"/>
    </source>
</evidence>
<protein>
    <submittedName>
        <fullName evidence="1">Uncharacterized protein</fullName>
    </submittedName>
</protein>
<accession>A0A843XVP6</accession>
<dbReference type="Proteomes" id="UP000652761">
    <property type="component" value="Unassembled WGS sequence"/>
</dbReference>
<sequence length="94" mass="10373">NEVRLLSLGRLRSRKMRTHNSVPLKGRRHGHCRVQEGAFASVAFRRKEGDPASVALPGDILHVAIKIATQYTSRSERDGIVVAIQKAAGYKSHS</sequence>
<feature type="non-terminal residue" evidence="1">
    <location>
        <position position="1"/>
    </location>
</feature>
<dbReference type="AlphaFoldDB" id="A0A843XVP6"/>